<organism evidence="1 2">
    <name type="scientific">Nitzschia inconspicua</name>
    <dbReference type="NCBI Taxonomy" id="303405"/>
    <lineage>
        <taxon>Eukaryota</taxon>
        <taxon>Sar</taxon>
        <taxon>Stramenopiles</taxon>
        <taxon>Ochrophyta</taxon>
        <taxon>Bacillariophyta</taxon>
        <taxon>Bacillariophyceae</taxon>
        <taxon>Bacillariophycidae</taxon>
        <taxon>Bacillariales</taxon>
        <taxon>Bacillariaceae</taxon>
        <taxon>Nitzschia</taxon>
    </lineage>
</organism>
<protein>
    <submittedName>
        <fullName evidence="1">Uncharacterized protein</fullName>
    </submittedName>
</protein>
<reference evidence="1" key="2">
    <citation type="submission" date="2021-04" db="EMBL/GenBank/DDBJ databases">
        <authorList>
            <person name="Podell S."/>
        </authorList>
    </citation>
    <scope>NUCLEOTIDE SEQUENCE</scope>
    <source>
        <strain evidence="1">Hildebrandi</strain>
    </source>
</reference>
<sequence>MFSIKDNMCSASAYDLPPTLLKTITPPRGPFPPLMLKSQKRRKAQEWASLDDTSPQRTGVLTMCYMTNSLPPNSMALKLQAQCMLTSDIPGVLMQAETDGLLQYKLDLTILEVLLQTKPYDDACIADKLIMKTRRRCP</sequence>
<dbReference type="EMBL" id="JAGRRH010000014">
    <property type="protein sequence ID" value="KAG7358246.1"/>
    <property type="molecule type" value="Genomic_DNA"/>
</dbReference>
<evidence type="ECO:0000313" key="1">
    <source>
        <dbReference type="EMBL" id="KAG7358246.1"/>
    </source>
</evidence>
<keyword evidence="2" id="KW-1185">Reference proteome</keyword>
<reference evidence="1" key="1">
    <citation type="journal article" date="2021" name="Sci. Rep.">
        <title>Diploid genomic architecture of Nitzschia inconspicua, an elite biomass production diatom.</title>
        <authorList>
            <person name="Oliver A."/>
            <person name="Podell S."/>
            <person name="Pinowska A."/>
            <person name="Traller J.C."/>
            <person name="Smith S.R."/>
            <person name="McClure R."/>
            <person name="Beliaev A."/>
            <person name="Bohutskyi P."/>
            <person name="Hill E.A."/>
            <person name="Rabines A."/>
            <person name="Zheng H."/>
            <person name="Allen L.Z."/>
            <person name="Kuo A."/>
            <person name="Grigoriev I.V."/>
            <person name="Allen A.E."/>
            <person name="Hazlebeck D."/>
            <person name="Allen E.E."/>
        </authorList>
    </citation>
    <scope>NUCLEOTIDE SEQUENCE</scope>
    <source>
        <strain evidence="1">Hildebrandi</strain>
    </source>
</reference>
<proteinExistence type="predicted"/>
<dbReference type="AlphaFoldDB" id="A0A9K3LCN7"/>
<dbReference type="Proteomes" id="UP000693970">
    <property type="component" value="Unassembled WGS sequence"/>
</dbReference>
<accession>A0A9K3LCN7</accession>
<name>A0A9K3LCN7_9STRA</name>
<evidence type="ECO:0000313" key="2">
    <source>
        <dbReference type="Proteomes" id="UP000693970"/>
    </source>
</evidence>
<gene>
    <name evidence="1" type="ORF">IV203_014833</name>
</gene>
<comment type="caution">
    <text evidence="1">The sequence shown here is derived from an EMBL/GenBank/DDBJ whole genome shotgun (WGS) entry which is preliminary data.</text>
</comment>